<evidence type="ECO:0000313" key="16">
    <source>
        <dbReference type="Proteomes" id="UP000036932"/>
    </source>
</evidence>
<dbReference type="InterPro" id="IPR005467">
    <property type="entry name" value="His_kinase_dom"/>
</dbReference>
<evidence type="ECO:0000256" key="4">
    <source>
        <dbReference type="ARBA" id="ARBA00022475"/>
    </source>
</evidence>
<evidence type="ECO:0000256" key="5">
    <source>
        <dbReference type="ARBA" id="ARBA00022553"/>
    </source>
</evidence>
<feature type="domain" description="HAMP" evidence="14">
    <location>
        <begin position="193"/>
        <end position="246"/>
    </location>
</feature>
<keyword evidence="6" id="KW-0808">Transferase</keyword>
<dbReference type="InterPro" id="IPR003594">
    <property type="entry name" value="HATPase_dom"/>
</dbReference>
<dbReference type="PANTHER" id="PTHR45453">
    <property type="entry name" value="PHOSPHATE REGULON SENSOR PROTEIN PHOR"/>
    <property type="match status" value="1"/>
</dbReference>
<evidence type="ECO:0000256" key="1">
    <source>
        <dbReference type="ARBA" id="ARBA00000085"/>
    </source>
</evidence>
<dbReference type="AlphaFoldDB" id="A0A0M1P7Z8"/>
<dbReference type="SMART" id="SM00304">
    <property type="entry name" value="HAMP"/>
    <property type="match status" value="1"/>
</dbReference>
<dbReference type="InterPro" id="IPR003660">
    <property type="entry name" value="HAMP_dom"/>
</dbReference>
<proteinExistence type="predicted"/>
<evidence type="ECO:0000256" key="11">
    <source>
        <dbReference type="ARBA" id="ARBA00023136"/>
    </source>
</evidence>
<feature type="transmembrane region" description="Helical" evidence="12">
    <location>
        <begin position="12"/>
        <end position="41"/>
    </location>
</feature>
<dbReference type="PATRIC" id="fig|1705565.3.peg.5338"/>
<dbReference type="SMART" id="SM00388">
    <property type="entry name" value="HisKA"/>
    <property type="match status" value="1"/>
</dbReference>
<evidence type="ECO:0000256" key="8">
    <source>
        <dbReference type="ARBA" id="ARBA00022777"/>
    </source>
</evidence>
<dbReference type="SUPFAM" id="SSF158472">
    <property type="entry name" value="HAMP domain-like"/>
    <property type="match status" value="1"/>
</dbReference>
<dbReference type="InterPro" id="IPR036097">
    <property type="entry name" value="HisK_dim/P_sf"/>
</dbReference>
<dbReference type="InterPro" id="IPR004358">
    <property type="entry name" value="Sig_transdc_His_kin-like_C"/>
</dbReference>
<evidence type="ECO:0000256" key="2">
    <source>
        <dbReference type="ARBA" id="ARBA00004651"/>
    </source>
</evidence>
<evidence type="ECO:0000256" key="3">
    <source>
        <dbReference type="ARBA" id="ARBA00012438"/>
    </source>
</evidence>
<dbReference type="PROSITE" id="PS50109">
    <property type="entry name" value="HIS_KIN"/>
    <property type="match status" value="1"/>
</dbReference>
<dbReference type="Gene3D" id="1.10.287.130">
    <property type="match status" value="1"/>
</dbReference>
<dbReference type="SUPFAM" id="SSF55874">
    <property type="entry name" value="ATPase domain of HSP90 chaperone/DNA topoisomerase II/histidine kinase"/>
    <property type="match status" value="1"/>
</dbReference>
<dbReference type="GO" id="GO:0016036">
    <property type="term" value="P:cellular response to phosphate starvation"/>
    <property type="evidence" value="ECO:0007669"/>
    <property type="project" value="TreeGrafter"/>
</dbReference>
<comment type="caution">
    <text evidence="15">The sequence shown here is derived from an EMBL/GenBank/DDBJ whole genome shotgun (WGS) entry which is preliminary data.</text>
</comment>
<dbReference type="EMBL" id="LIUT01000001">
    <property type="protein sequence ID" value="KOR90527.1"/>
    <property type="molecule type" value="Genomic_DNA"/>
</dbReference>
<keyword evidence="12" id="KW-0812">Transmembrane</keyword>
<dbReference type="OrthoDB" id="84942at2"/>
<keyword evidence="9" id="KW-0067">ATP-binding</keyword>
<comment type="catalytic activity">
    <reaction evidence="1">
        <text>ATP + protein L-histidine = ADP + protein N-phospho-L-histidine.</text>
        <dbReference type="EC" id="2.7.13.3"/>
    </reaction>
</comment>
<dbReference type="GO" id="GO:0005524">
    <property type="term" value="F:ATP binding"/>
    <property type="evidence" value="ECO:0007669"/>
    <property type="project" value="UniProtKB-KW"/>
</dbReference>
<gene>
    <name evidence="15" type="ORF">AM231_16250</name>
</gene>
<keyword evidence="4" id="KW-1003">Cell membrane</keyword>
<evidence type="ECO:0000256" key="7">
    <source>
        <dbReference type="ARBA" id="ARBA00022741"/>
    </source>
</evidence>
<feature type="transmembrane region" description="Helical" evidence="12">
    <location>
        <begin position="167"/>
        <end position="187"/>
    </location>
</feature>
<name>A0A0M1P7Z8_9BACL</name>
<accession>A0A0M1P7Z8</accession>
<dbReference type="GO" id="GO:0000155">
    <property type="term" value="F:phosphorelay sensor kinase activity"/>
    <property type="evidence" value="ECO:0007669"/>
    <property type="project" value="InterPro"/>
</dbReference>
<keyword evidence="7" id="KW-0547">Nucleotide-binding</keyword>
<evidence type="ECO:0000256" key="10">
    <source>
        <dbReference type="ARBA" id="ARBA00023012"/>
    </source>
</evidence>
<dbReference type="InterPro" id="IPR050351">
    <property type="entry name" value="BphY/WalK/GraS-like"/>
</dbReference>
<keyword evidence="11 12" id="KW-0472">Membrane</keyword>
<dbReference type="EC" id="2.7.13.3" evidence="3"/>
<organism evidence="15 16">
    <name type="scientific">Paenibacillus solani</name>
    <dbReference type="NCBI Taxonomy" id="1705565"/>
    <lineage>
        <taxon>Bacteria</taxon>
        <taxon>Bacillati</taxon>
        <taxon>Bacillota</taxon>
        <taxon>Bacilli</taxon>
        <taxon>Bacillales</taxon>
        <taxon>Paenibacillaceae</taxon>
        <taxon>Paenibacillus</taxon>
    </lineage>
</organism>
<sequence length="486" mass="54959">MTKHRSIKNTFARHFVSILACSLLATLLTWGFLVLLLGYLFNHNVAHPANHYEAQIPAITQYAKTRGDSIMDRQGQASLEKLIPSHGMNYLVVSPAGETLYGDLQIRESLTGQKIIARLNQSHSSLNQVVKYTPVLSKKGELIGALLLGYNLKVTAANPALNPMVTIGFLTFFITPFLYIILFTFIFGRRFSRMISTPLQQLLQGAEMIKARNLRFSMTGTSSITEVNRLTNAFEDMRQELEQSIAREWRMEQERSTMFAALAHDLRTPLTIIQGHVEGMEQMKGESYAAKRAQYLQVIRRNTIRASKLLQDMNTITELEKMSFKLQPLPVDIEELANDKTYEYAALCKNKSIAFHTEINDNRTVKTPVIFDPYRIIQVLDNLVSNSIRYTPPEIGVIQWQIEITRQQVIMAITDNGTGFGETQDLQLVFKQFYQGESHSSRQKGHSGLGLYIAKLLIQHHGGEIYAENNPSGGATVRFTLPIQET</sequence>
<evidence type="ECO:0000256" key="12">
    <source>
        <dbReference type="SAM" id="Phobius"/>
    </source>
</evidence>
<dbReference type="InterPro" id="IPR036890">
    <property type="entry name" value="HATPase_C_sf"/>
</dbReference>
<dbReference type="InterPro" id="IPR003661">
    <property type="entry name" value="HisK_dim/P_dom"/>
</dbReference>
<keyword evidence="5" id="KW-0597">Phosphoprotein</keyword>
<protein>
    <recommendedName>
        <fullName evidence="3">histidine kinase</fullName>
        <ecNumber evidence="3">2.7.13.3</ecNumber>
    </recommendedName>
</protein>
<feature type="domain" description="Histidine kinase" evidence="13">
    <location>
        <begin position="261"/>
        <end position="485"/>
    </location>
</feature>
<keyword evidence="12" id="KW-1133">Transmembrane helix</keyword>
<dbReference type="Pfam" id="PF00672">
    <property type="entry name" value="HAMP"/>
    <property type="match status" value="1"/>
</dbReference>
<dbReference type="RefSeq" id="WP_054403439.1">
    <property type="nucleotide sequence ID" value="NZ_LIUT01000001.1"/>
</dbReference>
<dbReference type="CDD" id="cd00075">
    <property type="entry name" value="HATPase"/>
    <property type="match status" value="1"/>
</dbReference>
<comment type="subcellular location">
    <subcellularLocation>
        <location evidence="2">Cell membrane</location>
        <topology evidence="2">Multi-pass membrane protein</topology>
    </subcellularLocation>
</comment>
<dbReference type="GO" id="GO:0005886">
    <property type="term" value="C:plasma membrane"/>
    <property type="evidence" value="ECO:0007669"/>
    <property type="project" value="UniProtKB-SubCell"/>
</dbReference>
<evidence type="ECO:0000256" key="9">
    <source>
        <dbReference type="ARBA" id="ARBA00022840"/>
    </source>
</evidence>
<keyword evidence="10" id="KW-0902">Two-component regulatory system</keyword>
<keyword evidence="16" id="KW-1185">Reference proteome</keyword>
<dbReference type="PRINTS" id="PR00344">
    <property type="entry name" value="BCTRLSENSOR"/>
</dbReference>
<dbReference type="SUPFAM" id="SSF47384">
    <property type="entry name" value="Homodimeric domain of signal transducing histidine kinase"/>
    <property type="match status" value="1"/>
</dbReference>
<evidence type="ECO:0000259" key="14">
    <source>
        <dbReference type="PROSITE" id="PS50885"/>
    </source>
</evidence>
<dbReference type="Pfam" id="PF00512">
    <property type="entry name" value="HisKA"/>
    <property type="match status" value="1"/>
</dbReference>
<dbReference type="CDD" id="cd00082">
    <property type="entry name" value="HisKA"/>
    <property type="match status" value="1"/>
</dbReference>
<dbReference type="Pfam" id="PF02518">
    <property type="entry name" value="HATPase_c"/>
    <property type="match status" value="1"/>
</dbReference>
<dbReference type="Gene3D" id="3.30.565.10">
    <property type="entry name" value="Histidine kinase-like ATPase, C-terminal domain"/>
    <property type="match status" value="1"/>
</dbReference>
<dbReference type="Gene3D" id="6.10.340.10">
    <property type="match status" value="1"/>
</dbReference>
<dbReference type="PROSITE" id="PS50885">
    <property type="entry name" value="HAMP"/>
    <property type="match status" value="1"/>
</dbReference>
<evidence type="ECO:0000259" key="13">
    <source>
        <dbReference type="PROSITE" id="PS50109"/>
    </source>
</evidence>
<dbReference type="PANTHER" id="PTHR45453:SF1">
    <property type="entry name" value="PHOSPHATE REGULON SENSOR PROTEIN PHOR"/>
    <property type="match status" value="1"/>
</dbReference>
<keyword evidence="8 15" id="KW-0418">Kinase</keyword>
<dbReference type="Proteomes" id="UP000036932">
    <property type="component" value="Unassembled WGS sequence"/>
</dbReference>
<evidence type="ECO:0000256" key="6">
    <source>
        <dbReference type="ARBA" id="ARBA00022679"/>
    </source>
</evidence>
<evidence type="ECO:0000313" key="15">
    <source>
        <dbReference type="EMBL" id="KOR90527.1"/>
    </source>
</evidence>
<dbReference type="GO" id="GO:0004721">
    <property type="term" value="F:phosphoprotein phosphatase activity"/>
    <property type="evidence" value="ECO:0007669"/>
    <property type="project" value="TreeGrafter"/>
</dbReference>
<dbReference type="SMART" id="SM00387">
    <property type="entry name" value="HATPase_c"/>
    <property type="match status" value="1"/>
</dbReference>
<reference evidence="16" key="1">
    <citation type="submission" date="2015-08" db="EMBL/GenBank/DDBJ databases">
        <title>Genome sequencing project for genomic taxonomy and phylogenomics of Bacillus-like bacteria.</title>
        <authorList>
            <person name="Liu B."/>
            <person name="Wang J."/>
            <person name="Zhu Y."/>
            <person name="Liu G."/>
            <person name="Chen Q."/>
            <person name="Chen Z."/>
            <person name="Lan J."/>
            <person name="Che J."/>
            <person name="Ge C."/>
            <person name="Shi H."/>
            <person name="Pan Z."/>
            <person name="Liu X."/>
        </authorList>
    </citation>
    <scope>NUCLEOTIDE SEQUENCE [LARGE SCALE GENOMIC DNA]</scope>
    <source>
        <strain evidence="16">FJAT-22460</strain>
    </source>
</reference>